<dbReference type="SUPFAM" id="SSF117396">
    <property type="entry name" value="TM1631-like"/>
    <property type="match status" value="1"/>
</dbReference>
<name>A0A9X0U2A2_9BACT</name>
<dbReference type="AlphaFoldDB" id="A0A9X0U2A2"/>
<dbReference type="PANTHER" id="PTHR30348:SF14">
    <property type="entry name" value="BLR8050 PROTEIN"/>
    <property type="match status" value="1"/>
</dbReference>
<dbReference type="Proteomes" id="UP000535182">
    <property type="component" value="Unassembled WGS sequence"/>
</dbReference>
<proteinExistence type="predicted"/>
<evidence type="ECO:0000313" key="2">
    <source>
        <dbReference type="Proteomes" id="UP000535182"/>
    </source>
</evidence>
<dbReference type="EMBL" id="JACHEB010000001">
    <property type="protein sequence ID" value="MBB5327098.1"/>
    <property type="molecule type" value="Genomic_DNA"/>
</dbReference>
<evidence type="ECO:0000313" key="1">
    <source>
        <dbReference type="EMBL" id="MBB5327098.1"/>
    </source>
</evidence>
<protein>
    <submittedName>
        <fullName evidence="1">Uncharacterized protein YecE (DUF72 family)</fullName>
    </submittedName>
</protein>
<sequence length="239" mass="26537">MKSLRIGTAGWSIPKQFAAASRDGTHLDRYSQIFNCAEINSSFYRSHRLSTWEKWANSVPEDFCFSVKAPRMITHEAKLACTPAELQTFLTEANALGGKLGTILFQLPPSSVFHPTIARTFFTMLCDLYAGHTVLEPRHATWFTPEVDDLLQSFRIARVAADPARVPQAAYAAGWGELIYCRLHGSPRTYYSSYPATYLRSLAATIAAHPAKEIWCIFDNTASGAAFGDAQILKHLLST</sequence>
<dbReference type="InterPro" id="IPR002763">
    <property type="entry name" value="DUF72"/>
</dbReference>
<gene>
    <name evidence="1" type="ORF">HDF14_000692</name>
</gene>
<dbReference type="Gene3D" id="3.20.20.410">
    <property type="entry name" value="Protein of unknown function UPF0759"/>
    <property type="match status" value="1"/>
</dbReference>
<dbReference type="RefSeq" id="WP_183973463.1">
    <property type="nucleotide sequence ID" value="NZ_JACHEB010000001.1"/>
</dbReference>
<reference evidence="1 2" key="1">
    <citation type="submission" date="2020-08" db="EMBL/GenBank/DDBJ databases">
        <title>Genomic Encyclopedia of Type Strains, Phase IV (KMG-V): Genome sequencing to study the core and pangenomes of soil and plant-associated prokaryotes.</title>
        <authorList>
            <person name="Whitman W."/>
        </authorList>
    </citation>
    <scope>NUCLEOTIDE SEQUENCE [LARGE SCALE GENOMIC DNA]</scope>
    <source>
        <strain evidence="1 2">X5P2</strain>
    </source>
</reference>
<organism evidence="1 2">
    <name type="scientific">Tunturiibacter gelidiferens</name>
    <dbReference type="NCBI Taxonomy" id="3069689"/>
    <lineage>
        <taxon>Bacteria</taxon>
        <taxon>Pseudomonadati</taxon>
        <taxon>Acidobacteriota</taxon>
        <taxon>Terriglobia</taxon>
        <taxon>Terriglobales</taxon>
        <taxon>Acidobacteriaceae</taxon>
        <taxon>Tunturiibacter</taxon>
    </lineage>
</organism>
<dbReference type="InterPro" id="IPR036520">
    <property type="entry name" value="UPF0759_sf"/>
</dbReference>
<dbReference type="Pfam" id="PF01904">
    <property type="entry name" value="DUF72"/>
    <property type="match status" value="1"/>
</dbReference>
<comment type="caution">
    <text evidence="1">The sequence shown here is derived from an EMBL/GenBank/DDBJ whole genome shotgun (WGS) entry which is preliminary data.</text>
</comment>
<dbReference type="PANTHER" id="PTHR30348">
    <property type="entry name" value="UNCHARACTERIZED PROTEIN YECE"/>
    <property type="match status" value="1"/>
</dbReference>
<accession>A0A9X0U2A2</accession>
<keyword evidence="2" id="KW-1185">Reference proteome</keyword>